<sequence length="233" mass="25552">MSFNLSNRTAFPLAITLCHSSNNAIRHRHSLEPGQDWSAEIILPSPSIFSIFQPSVTTVTVQFDHCGTPDASDTAHHHRRSVTSSNALVGWCIVLVNVSAIALTACCKVGHSRHITQYAKLAILLAFLLDIVFCAHTYRGQLPRQAPLLGHEDPSHTARPPLFTVQIPTKTLRRATSQSFTASSQSSPANSQFSSAPSLSRLDSQWALVWLNSQVMLWDTTSDQAITSSLSHR</sequence>
<reference evidence="2 3" key="1">
    <citation type="journal article" date="2019" name="Nat. Ecol. Evol.">
        <title>Megaphylogeny resolves global patterns of mushroom evolution.</title>
        <authorList>
            <person name="Varga T."/>
            <person name="Krizsan K."/>
            <person name="Foldi C."/>
            <person name="Dima B."/>
            <person name="Sanchez-Garcia M."/>
            <person name="Sanchez-Ramirez S."/>
            <person name="Szollosi G.J."/>
            <person name="Szarkandi J.G."/>
            <person name="Papp V."/>
            <person name="Albert L."/>
            <person name="Andreopoulos W."/>
            <person name="Angelini C."/>
            <person name="Antonin V."/>
            <person name="Barry K.W."/>
            <person name="Bougher N.L."/>
            <person name="Buchanan P."/>
            <person name="Buyck B."/>
            <person name="Bense V."/>
            <person name="Catcheside P."/>
            <person name="Chovatia M."/>
            <person name="Cooper J."/>
            <person name="Damon W."/>
            <person name="Desjardin D."/>
            <person name="Finy P."/>
            <person name="Geml J."/>
            <person name="Haridas S."/>
            <person name="Hughes K."/>
            <person name="Justo A."/>
            <person name="Karasinski D."/>
            <person name="Kautmanova I."/>
            <person name="Kiss B."/>
            <person name="Kocsube S."/>
            <person name="Kotiranta H."/>
            <person name="LaButti K.M."/>
            <person name="Lechner B.E."/>
            <person name="Liimatainen K."/>
            <person name="Lipzen A."/>
            <person name="Lukacs Z."/>
            <person name="Mihaltcheva S."/>
            <person name="Morgado L.N."/>
            <person name="Niskanen T."/>
            <person name="Noordeloos M.E."/>
            <person name="Ohm R.A."/>
            <person name="Ortiz-Santana B."/>
            <person name="Ovrebo C."/>
            <person name="Racz N."/>
            <person name="Riley R."/>
            <person name="Savchenko A."/>
            <person name="Shiryaev A."/>
            <person name="Soop K."/>
            <person name="Spirin V."/>
            <person name="Szebenyi C."/>
            <person name="Tomsovsky M."/>
            <person name="Tulloss R.E."/>
            <person name="Uehling J."/>
            <person name="Grigoriev I.V."/>
            <person name="Vagvolgyi C."/>
            <person name="Papp T."/>
            <person name="Martin F.M."/>
            <person name="Miettinen O."/>
            <person name="Hibbett D.S."/>
            <person name="Nagy L.G."/>
        </authorList>
    </citation>
    <scope>NUCLEOTIDE SEQUENCE [LARGE SCALE GENOMIC DNA]</scope>
    <source>
        <strain evidence="2 3">CBS 309.79</strain>
    </source>
</reference>
<organism evidence="2 3">
    <name type="scientific">Pterulicium gracile</name>
    <dbReference type="NCBI Taxonomy" id="1884261"/>
    <lineage>
        <taxon>Eukaryota</taxon>
        <taxon>Fungi</taxon>
        <taxon>Dikarya</taxon>
        <taxon>Basidiomycota</taxon>
        <taxon>Agaricomycotina</taxon>
        <taxon>Agaricomycetes</taxon>
        <taxon>Agaricomycetidae</taxon>
        <taxon>Agaricales</taxon>
        <taxon>Pleurotineae</taxon>
        <taxon>Pterulaceae</taxon>
        <taxon>Pterulicium</taxon>
    </lineage>
</organism>
<feature type="transmembrane region" description="Helical" evidence="1">
    <location>
        <begin position="88"/>
        <end position="106"/>
    </location>
</feature>
<proteinExistence type="predicted"/>
<evidence type="ECO:0000256" key="1">
    <source>
        <dbReference type="SAM" id="Phobius"/>
    </source>
</evidence>
<accession>A0A5C3QYS8</accession>
<keyword evidence="1" id="KW-0472">Membrane</keyword>
<keyword evidence="3" id="KW-1185">Reference proteome</keyword>
<protein>
    <submittedName>
        <fullName evidence="2">Uncharacterized protein</fullName>
    </submittedName>
</protein>
<feature type="transmembrane region" description="Helical" evidence="1">
    <location>
        <begin position="118"/>
        <end position="138"/>
    </location>
</feature>
<name>A0A5C3QYS8_9AGAR</name>
<dbReference type="Proteomes" id="UP000305067">
    <property type="component" value="Unassembled WGS sequence"/>
</dbReference>
<gene>
    <name evidence="2" type="ORF">BDV98DRAFT_599501</name>
</gene>
<keyword evidence="1" id="KW-0812">Transmembrane</keyword>
<dbReference type="EMBL" id="ML178814">
    <property type="protein sequence ID" value="TFL07173.1"/>
    <property type="molecule type" value="Genomic_DNA"/>
</dbReference>
<evidence type="ECO:0000313" key="2">
    <source>
        <dbReference type="EMBL" id="TFL07173.1"/>
    </source>
</evidence>
<keyword evidence="1" id="KW-1133">Transmembrane helix</keyword>
<dbReference type="AlphaFoldDB" id="A0A5C3QYS8"/>
<evidence type="ECO:0000313" key="3">
    <source>
        <dbReference type="Proteomes" id="UP000305067"/>
    </source>
</evidence>